<protein>
    <recommendedName>
        <fullName evidence="13">U5 small nuclear ribonucleoprotein 200 kDa helicase</fullName>
        <ecNumber evidence="3">3.6.4.13</ecNumber>
    </recommendedName>
</protein>
<dbReference type="PIRSF" id="PIRSF039073">
    <property type="entry name" value="BRR2"/>
    <property type="match status" value="1"/>
</dbReference>
<dbReference type="FunFam" id="1.10.150.20:FF:000013">
    <property type="entry name" value="U5 small nuclear ribonucleoprotein kDa helicase"/>
    <property type="match status" value="1"/>
</dbReference>
<dbReference type="Gene3D" id="2.60.40.150">
    <property type="entry name" value="C2 domain"/>
    <property type="match status" value="2"/>
</dbReference>
<dbReference type="SUPFAM" id="SSF52540">
    <property type="entry name" value="P-loop containing nucleoside triphosphate hydrolases"/>
    <property type="match status" value="4"/>
</dbReference>
<dbReference type="CDD" id="cd18021">
    <property type="entry name" value="DEXHc_Brr2_2"/>
    <property type="match status" value="1"/>
</dbReference>
<sequence length="2136" mass="243416">MADAAARQQQYEYKANSNLVLQADTRLIERRSRDEATGEVVSLVGKLDGTRMGDRYQRSRPERTEERKAKRQKRDEAQYDFTRMRGSNILDDNVDYVPEILYRPKTQETRQTYEVLLSFIQEALGDQPRDILCGAADEVLVVLKNDKYKDKEKKRETEALLGPIAEERFALLTNLGKKINDFNTDSNAANADENIDETYGINCQFEESSDEDDEDKHGEVCEDIEDMDEGEEARLDTSIHAENLAAAEREKMEKKKKITLHALDIDAYWLQRRLSKFYDDAIKSQEKAAEVLSVLKSAADDREAETQLVLLLGYECFDFIKLLKKHRQMIVYCTLLASSQSESEKEALKSKMKEDSALAKILLQLETGNEEDGDGEGTEARSSHQKNADEGVGPEGIAGQVAGTRTVLDFADITFTQGCHFMANKKCQLPEGSFRKQRKGYEEVHVPALKPKPFQTNETLFSVDKLPKYAQAAFEGFKTLNRIQSRLQKAAMESDENLLLCAPTGAGKTNVAMLCMMREIGKYINTDGTINADEFKIIYVAPMRSLVQEMVGNFGRRLASYNIIVSELTGDHQLTREQIGATQVIVCTPEKWDIITRKGGEKSFTQLVRLVIIDEIHLLHDERGPVLESLVARTIRTIESTQEDVRIVGLSATLPNYQDVATFLRVKPETGLFYFDNSFRPVPLEQQYIGITEKKALKRFQAMNDVVYEKVMDQAGKNQVLIFVHSRKETGKTARALRDACLEKDTLGLFLREGSASTEVLRSEADQVKNPELKDLLPYGFAIHHAGMTRVDRTLVEDLFADRHIQVLVSTATLAWGVNLPAHTVIIKGTQVYNPEKGRWTELGALDVLQMLGRAGRPQYDTKGEGILITNHSELQYYLSLLNQQLPIESQMISKLPDMLNAEIVLGSIQNVQDAVTWLGYTYLYIRMLRNPTLYGVSYDMLKEDPLLEQRRADLVHTAAVLLDRCGLAKYDRKTGALQVTELGRIASHFYCTHDSMSTYNQLLKPTLSEIEIFRVFSLSSEFRNITVRDEEKLELQKLIERVPIPIKEGIEEPSAKVNVLLQAYISQLKLEGFALMSDMVYITQSASRLMRAIFEIVMFRGWAQLADKTLSLCKMIDRRMWQSMSPLRQFRKMPEEIVKKIEKKNFPWERLYDLGPNEIGELIRVPRLGKTIYRYVHQFPKLELSTHIQPVTRSTLRVELTLMPDFEWDEKIHGASEAFWILVEDVDSEVVLHSEYFLLKAKFARDVHHVKFFVPVFEPLPPQYFLRIVSDRWIGSETQLPVTFRHLILPEKNPPPTELLDLQPLPITALRNSEYESLYSFKQFNPIQTQVFNALYNSDDNVFIGAPTGSGKTTIAEFAVLRLFSQNPEGRCVYLVAKEALAQNVYYDWSKRFGNVWGKKVVLLTGETGTDLKLLAKGQIIVTTAEKWDVLSRRWKQRKNVQSVQLFIVDELQLLGGDDGPVLEVVCSRMRFISSQLEKQIRIIGLGSSIGDAKDMAGWLGCMANSTFNFHPSVRPVPLELHIQGFNITHNQTRINSMAKPVYNSIMRHSRNKPVIVFVPTRKQARLTAIDILTYSASEGSASQFLRAHVDDLKPFLDKLSDKTLKETLSQGVAYIHKGLSYTDTKIVEQLFESGAVQVAVLTRSLCWATNIFAHLVVIMDTQCYNGKVHAYEDYPITDVLQMVGRANRPKYDDDAKCVLMCQTSKKDFYKKFLSEPLPVESHLDHRLHDHFNAEIVTKTIENKQDAVDYLTWSFIYRRLTQNPNYYGLQGVTHRHLSDQLSEMIENTLNDLQQSKCISIEDEMDCQPLNLGMIAAYYYINYTTIELFSLSLNNKTKIRGLIEIISAANEYEDVPVRHREDVILKALASKLPNKVPAAKYNDPHTKTNLLLQAHLSRLQLGAELQQDTEMILNKAIRLIQACVDVLSSNGWLSPAVAAMELAQMVTQAMWSKDSYLKQLPHFTPEIIERCLSKEVETVFDIMELEDDARSKLLQLSDAQMVDVARFCNRYPNIEMNYEVLDKDDIHIGDSVNVVVNLEREDEVTGPVIAPFFPQKREEGWWVVIGDPKTNALLSIKRLTLQQKAKVKLDFVAPKPCGDYEYTLYFMSDAYLGCDQEYKFKIRVEEPESDSDSGSD</sequence>
<dbReference type="InterPro" id="IPR057842">
    <property type="entry name" value="WH_MER3"/>
</dbReference>
<dbReference type="InterPro" id="IPR027417">
    <property type="entry name" value="P-loop_NTPase"/>
</dbReference>
<evidence type="ECO:0000256" key="5">
    <source>
        <dbReference type="ARBA" id="ARBA00022728"/>
    </source>
</evidence>
<dbReference type="InterPro" id="IPR004179">
    <property type="entry name" value="Sec63-dom"/>
</dbReference>
<dbReference type="SMART" id="SM00490">
    <property type="entry name" value="HELICc"/>
    <property type="match status" value="2"/>
</dbReference>
<dbReference type="PROSITE" id="PS51194">
    <property type="entry name" value="HELICASE_CTER"/>
    <property type="match status" value="1"/>
</dbReference>
<keyword evidence="4" id="KW-0507">mRNA processing</keyword>
<dbReference type="InterPro" id="IPR011545">
    <property type="entry name" value="DEAD/DEAH_box_helicase_dom"/>
</dbReference>
<keyword evidence="10" id="KW-0067">ATP-binding</keyword>
<dbReference type="SMART" id="SM00382">
    <property type="entry name" value="AAA"/>
    <property type="match status" value="2"/>
</dbReference>
<dbReference type="Pfam" id="PF21188">
    <property type="entry name" value="BRR2_plug"/>
    <property type="match status" value="1"/>
</dbReference>
<dbReference type="FunFam" id="3.40.50.300:FF:003287">
    <property type="entry name" value="U5 small nuclear ribonucleoprotein 200 kDa helicase"/>
    <property type="match status" value="1"/>
</dbReference>
<keyword evidence="9" id="KW-0347">Helicase</keyword>
<dbReference type="Gene3D" id="1.10.10.10">
    <property type="entry name" value="Winged helix-like DNA-binding domain superfamily/Winged helix DNA-binding domain"/>
    <property type="match status" value="2"/>
</dbReference>
<dbReference type="CDD" id="cd18795">
    <property type="entry name" value="SF2_C_Ski2"/>
    <property type="match status" value="2"/>
</dbReference>
<dbReference type="Gene3D" id="1.10.3380.10">
    <property type="entry name" value="Sec63 N-terminal domain-like domain"/>
    <property type="match status" value="2"/>
</dbReference>
<feature type="region of interest" description="Disordered" evidence="16">
    <location>
        <begin position="51"/>
        <end position="77"/>
    </location>
</feature>
<organism evidence="19 20">
    <name type="scientific">Cloeon dipterum</name>
    <dbReference type="NCBI Taxonomy" id="197152"/>
    <lineage>
        <taxon>Eukaryota</taxon>
        <taxon>Metazoa</taxon>
        <taxon>Ecdysozoa</taxon>
        <taxon>Arthropoda</taxon>
        <taxon>Hexapoda</taxon>
        <taxon>Insecta</taxon>
        <taxon>Pterygota</taxon>
        <taxon>Palaeoptera</taxon>
        <taxon>Ephemeroptera</taxon>
        <taxon>Pisciforma</taxon>
        <taxon>Baetidae</taxon>
        <taxon>Cloeon</taxon>
    </lineage>
</organism>
<name>A0A8S1CLR6_9INSE</name>
<dbReference type="GO" id="GO:0016787">
    <property type="term" value="F:hydrolase activity"/>
    <property type="evidence" value="ECO:0007669"/>
    <property type="project" value="UniProtKB-KW"/>
</dbReference>
<evidence type="ECO:0000256" key="16">
    <source>
        <dbReference type="SAM" id="MobiDB-lite"/>
    </source>
</evidence>
<dbReference type="InterPro" id="IPR001650">
    <property type="entry name" value="Helicase_C-like"/>
</dbReference>
<comment type="catalytic activity">
    <reaction evidence="14">
        <text>ATP + H2O = ADP + phosphate + H(+)</text>
        <dbReference type="Rhea" id="RHEA:13065"/>
        <dbReference type="ChEBI" id="CHEBI:15377"/>
        <dbReference type="ChEBI" id="CHEBI:15378"/>
        <dbReference type="ChEBI" id="CHEBI:30616"/>
        <dbReference type="ChEBI" id="CHEBI:43474"/>
        <dbReference type="ChEBI" id="CHEBI:456216"/>
        <dbReference type="EC" id="3.6.4.13"/>
    </reaction>
</comment>
<reference evidence="19 20" key="1">
    <citation type="submission" date="2020-04" db="EMBL/GenBank/DDBJ databases">
        <authorList>
            <person name="Alioto T."/>
            <person name="Alioto T."/>
            <person name="Gomez Garrido J."/>
        </authorList>
    </citation>
    <scope>NUCLEOTIDE SEQUENCE [LARGE SCALE GENOMIC DNA]</scope>
</reference>
<dbReference type="GO" id="GO:0003676">
    <property type="term" value="F:nucleic acid binding"/>
    <property type="evidence" value="ECO:0007669"/>
    <property type="project" value="InterPro"/>
</dbReference>
<accession>A0A8S1CLR6</accession>
<evidence type="ECO:0000256" key="15">
    <source>
        <dbReference type="ARBA" id="ARBA00054527"/>
    </source>
</evidence>
<dbReference type="CDD" id="cd18019">
    <property type="entry name" value="DEXHc_Brr2_1"/>
    <property type="match status" value="1"/>
</dbReference>
<dbReference type="PANTHER" id="PTHR47961">
    <property type="entry name" value="DNA POLYMERASE THETA, PUTATIVE (AFU_ORTHOLOGUE AFUA_1G05260)-RELATED"/>
    <property type="match status" value="1"/>
</dbReference>
<dbReference type="FunFam" id="1.10.3380.10:FF:000001">
    <property type="entry name" value="U5 small nuclear ribonucleoprotein helicase"/>
    <property type="match status" value="1"/>
</dbReference>
<feature type="domain" description="Helicase C-terminal" evidence="18">
    <location>
        <begin position="683"/>
        <end position="920"/>
    </location>
</feature>
<feature type="domain" description="Helicase ATP-binding" evidence="17">
    <location>
        <begin position="489"/>
        <end position="672"/>
    </location>
</feature>
<evidence type="ECO:0000259" key="17">
    <source>
        <dbReference type="PROSITE" id="PS51192"/>
    </source>
</evidence>
<dbReference type="Pfam" id="PF00271">
    <property type="entry name" value="Helicase_C"/>
    <property type="match status" value="1"/>
</dbReference>
<dbReference type="GO" id="GO:0030532">
    <property type="term" value="C:small nuclear ribonucleoprotein complex"/>
    <property type="evidence" value="ECO:0007669"/>
    <property type="project" value="UniProtKB-ARBA"/>
</dbReference>
<dbReference type="InterPro" id="IPR014001">
    <property type="entry name" value="Helicase_ATP-bd"/>
</dbReference>
<comment type="subcellular location">
    <subcellularLocation>
        <location evidence="1">Nucleus</location>
    </subcellularLocation>
</comment>
<dbReference type="InterPro" id="IPR003593">
    <property type="entry name" value="AAA+_ATPase"/>
</dbReference>
<dbReference type="SUPFAM" id="SSF46785">
    <property type="entry name" value="Winged helix' DNA-binding domain"/>
    <property type="match status" value="2"/>
</dbReference>
<dbReference type="Gene3D" id="3.40.50.300">
    <property type="entry name" value="P-loop containing nucleotide triphosphate hydrolases"/>
    <property type="match status" value="4"/>
</dbReference>
<dbReference type="FunFam" id="1.10.10.10:FF:000012">
    <property type="entry name" value="U5 small nuclear ribonucleoprotein helicase"/>
    <property type="match status" value="1"/>
</dbReference>
<dbReference type="GO" id="GO:0005681">
    <property type="term" value="C:spliceosomal complex"/>
    <property type="evidence" value="ECO:0007669"/>
    <property type="project" value="UniProtKB-KW"/>
</dbReference>
<dbReference type="FunFam" id="2.60.40.150:FF:000048">
    <property type="entry name" value="U5 small nuclear ribonucleoprotein 200 kDa helicase"/>
    <property type="match status" value="1"/>
</dbReference>
<dbReference type="FunFam" id="3.40.50.300:FF:000062">
    <property type="entry name" value="U5 small nuclear ribonucleoprotein helicase"/>
    <property type="match status" value="1"/>
</dbReference>
<dbReference type="FunFam" id="1.10.3380.10:FF:000004">
    <property type="entry name" value="U5 small nuclear ribonucleoprotein 200 kDa helicase"/>
    <property type="match status" value="1"/>
</dbReference>
<evidence type="ECO:0000256" key="7">
    <source>
        <dbReference type="ARBA" id="ARBA00022741"/>
    </source>
</evidence>
<dbReference type="GO" id="GO:0003724">
    <property type="term" value="F:RNA helicase activity"/>
    <property type="evidence" value="ECO:0007669"/>
    <property type="project" value="UniProtKB-EC"/>
</dbReference>
<feature type="region of interest" description="Disordered" evidence="16">
    <location>
        <begin position="369"/>
        <end position="396"/>
    </location>
</feature>
<dbReference type="InterPro" id="IPR036390">
    <property type="entry name" value="WH_DNA-bd_sf"/>
</dbReference>
<evidence type="ECO:0000256" key="13">
    <source>
        <dbReference type="ARBA" id="ARBA00034541"/>
    </source>
</evidence>
<dbReference type="OrthoDB" id="5575at2759"/>
<keyword evidence="20" id="KW-1185">Reference proteome</keyword>
<dbReference type="InterPro" id="IPR048863">
    <property type="entry name" value="BRR2_plug"/>
</dbReference>
<evidence type="ECO:0000256" key="3">
    <source>
        <dbReference type="ARBA" id="ARBA00012552"/>
    </source>
</evidence>
<dbReference type="SUPFAM" id="SSF158702">
    <property type="entry name" value="Sec63 N-terminal domain-like"/>
    <property type="match status" value="2"/>
</dbReference>
<feature type="compositionally biased region" description="Basic and acidic residues" evidence="16">
    <location>
        <begin position="378"/>
        <end position="389"/>
    </location>
</feature>
<dbReference type="GO" id="GO:0003678">
    <property type="term" value="F:DNA helicase activity"/>
    <property type="evidence" value="ECO:0007669"/>
    <property type="project" value="TreeGrafter"/>
</dbReference>
<evidence type="ECO:0000256" key="10">
    <source>
        <dbReference type="ARBA" id="ARBA00022840"/>
    </source>
</evidence>
<dbReference type="GO" id="GO:0005524">
    <property type="term" value="F:ATP binding"/>
    <property type="evidence" value="ECO:0007669"/>
    <property type="project" value="UniProtKB-KW"/>
</dbReference>
<dbReference type="Pfam" id="PF23445">
    <property type="entry name" value="WHD_SNRNP200"/>
    <property type="match status" value="2"/>
</dbReference>
<keyword evidence="6" id="KW-0677">Repeat</keyword>
<dbReference type="Pfam" id="PF00270">
    <property type="entry name" value="DEAD"/>
    <property type="match status" value="2"/>
</dbReference>
<evidence type="ECO:0000256" key="6">
    <source>
        <dbReference type="ARBA" id="ARBA00022737"/>
    </source>
</evidence>
<dbReference type="EMBL" id="CADEPI010000024">
    <property type="protein sequence ID" value="CAB3366193.1"/>
    <property type="molecule type" value="Genomic_DNA"/>
</dbReference>
<dbReference type="InterPro" id="IPR050474">
    <property type="entry name" value="Hel308_SKI2-like"/>
</dbReference>
<evidence type="ECO:0000256" key="2">
    <source>
        <dbReference type="ARBA" id="ARBA00010140"/>
    </source>
</evidence>
<dbReference type="GO" id="GO:0000712">
    <property type="term" value="P:resolution of meiotic recombination intermediates"/>
    <property type="evidence" value="ECO:0007669"/>
    <property type="project" value="TreeGrafter"/>
</dbReference>
<dbReference type="GO" id="GO:0000398">
    <property type="term" value="P:mRNA splicing, via spliceosome"/>
    <property type="evidence" value="ECO:0007669"/>
    <property type="project" value="UniProtKB-ARBA"/>
</dbReference>
<evidence type="ECO:0000256" key="1">
    <source>
        <dbReference type="ARBA" id="ARBA00004123"/>
    </source>
</evidence>
<dbReference type="FunFam" id="3.40.50.300:FF:000254">
    <property type="entry name" value="U5 small nuclear ribonucleoprotein helicase"/>
    <property type="match status" value="1"/>
</dbReference>
<dbReference type="FunFam" id="2.60.40.150:FF:000004">
    <property type="entry name" value="RNA helicase, activating signal cointegrator 1"/>
    <property type="match status" value="1"/>
</dbReference>
<comment type="caution">
    <text evidence="19">The sequence shown here is derived from an EMBL/GenBank/DDBJ whole genome shotgun (WGS) entry which is preliminary data.</text>
</comment>
<dbReference type="Pfam" id="PF02889">
    <property type="entry name" value="Sec63"/>
    <property type="match status" value="2"/>
</dbReference>
<evidence type="ECO:0000256" key="11">
    <source>
        <dbReference type="ARBA" id="ARBA00023187"/>
    </source>
</evidence>
<keyword evidence="12" id="KW-0539">Nucleus</keyword>
<evidence type="ECO:0000313" key="20">
    <source>
        <dbReference type="Proteomes" id="UP000494165"/>
    </source>
</evidence>
<dbReference type="Gene3D" id="1.10.150.20">
    <property type="entry name" value="5' to 3' exonuclease, C-terminal subdomain"/>
    <property type="match status" value="2"/>
</dbReference>
<dbReference type="FunFam" id="3.40.50.300:FF:000368">
    <property type="entry name" value="U5 small nuclear ribonucleoprotein 200 kDa helicase"/>
    <property type="match status" value="1"/>
</dbReference>
<dbReference type="InterPro" id="IPR035892">
    <property type="entry name" value="C2_domain_sf"/>
</dbReference>
<evidence type="ECO:0000256" key="9">
    <source>
        <dbReference type="ARBA" id="ARBA00022806"/>
    </source>
</evidence>
<feature type="domain" description="Helicase ATP-binding" evidence="17">
    <location>
        <begin position="1334"/>
        <end position="1509"/>
    </location>
</feature>
<evidence type="ECO:0000256" key="4">
    <source>
        <dbReference type="ARBA" id="ARBA00022664"/>
    </source>
</evidence>
<keyword evidence="11" id="KW-0508">mRNA splicing</keyword>
<dbReference type="InterPro" id="IPR041094">
    <property type="entry name" value="Brr2_helicase_PWI"/>
</dbReference>
<keyword evidence="7" id="KW-0547">Nucleotide-binding</keyword>
<dbReference type="Proteomes" id="UP000494165">
    <property type="component" value="Unassembled WGS sequence"/>
</dbReference>
<dbReference type="FunFam" id="1.10.150.20:FF:000004">
    <property type="entry name" value="U5 small nuclear ribonucleoprotein helicase"/>
    <property type="match status" value="1"/>
</dbReference>
<evidence type="ECO:0000259" key="18">
    <source>
        <dbReference type="PROSITE" id="PS51194"/>
    </source>
</evidence>
<dbReference type="FunFam" id="1.10.10.10:FF:000024">
    <property type="entry name" value="U5 small nuclear ribonucleoprotein helicase"/>
    <property type="match status" value="1"/>
</dbReference>
<evidence type="ECO:0000256" key="14">
    <source>
        <dbReference type="ARBA" id="ARBA00047984"/>
    </source>
</evidence>
<evidence type="ECO:0000256" key="12">
    <source>
        <dbReference type="ARBA" id="ARBA00023242"/>
    </source>
</evidence>
<dbReference type="SMART" id="SM00973">
    <property type="entry name" value="Sec63"/>
    <property type="match status" value="2"/>
</dbReference>
<dbReference type="InterPro" id="IPR036388">
    <property type="entry name" value="WH-like_DNA-bd_sf"/>
</dbReference>
<evidence type="ECO:0000256" key="8">
    <source>
        <dbReference type="ARBA" id="ARBA00022801"/>
    </source>
</evidence>
<dbReference type="InterPro" id="IPR014756">
    <property type="entry name" value="Ig_E-set"/>
</dbReference>
<proteinExistence type="inferred from homology"/>
<evidence type="ECO:0000313" key="19">
    <source>
        <dbReference type="EMBL" id="CAB3366193.1"/>
    </source>
</evidence>
<comment type="function">
    <text evidence="15">Catalyzes the ATP-dependent unwinding of U4/U6 RNA duplices, an essential step in the assembly of a catalytically active spliceosome. Plays a role in pre-mRNA splicing.</text>
</comment>
<keyword evidence="5" id="KW-0747">Spliceosome</keyword>
<comment type="similarity">
    <text evidence="2">Belongs to the helicase family. SKI2 subfamily.</text>
</comment>
<dbReference type="PROSITE" id="PS51192">
    <property type="entry name" value="HELICASE_ATP_BIND_1"/>
    <property type="match status" value="2"/>
</dbReference>
<dbReference type="PANTHER" id="PTHR47961:SF4">
    <property type="entry name" value="ACTIVATING SIGNAL COINTEGRATOR 1 COMPLEX SUBUNIT 3"/>
    <property type="match status" value="1"/>
</dbReference>
<dbReference type="EC" id="3.6.4.13" evidence="3"/>
<dbReference type="SUPFAM" id="SSF81296">
    <property type="entry name" value="E set domains"/>
    <property type="match status" value="1"/>
</dbReference>
<dbReference type="SMART" id="SM00487">
    <property type="entry name" value="DEXDc"/>
    <property type="match status" value="2"/>
</dbReference>
<dbReference type="Pfam" id="PF18149">
    <property type="entry name" value="Helicase_PWI"/>
    <property type="match status" value="1"/>
</dbReference>
<keyword evidence="8" id="KW-0378">Hydrolase</keyword>
<gene>
    <name evidence="19" type="ORF">CLODIP_2_CD01483</name>
</gene>